<keyword evidence="2" id="KW-1185">Reference proteome</keyword>
<gene>
    <name evidence="1" type="ORF">HRG_04088</name>
</gene>
<accession>A0A9P8N7J6</accession>
<dbReference type="GeneID" id="68353217"/>
<evidence type="ECO:0000313" key="1">
    <source>
        <dbReference type="EMBL" id="KAH0966072.1"/>
    </source>
</evidence>
<reference evidence="1" key="1">
    <citation type="submission" date="2021-09" db="EMBL/GenBank/DDBJ databases">
        <title>A high-quality genome of the endoparasitic fungus Hirsutella rhossiliensis with a comparison of Hirsutella genomes reveals transposable elements contributing to genome size variation.</title>
        <authorList>
            <person name="Lin R."/>
            <person name="Jiao Y."/>
            <person name="Sun X."/>
            <person name="Ling J."/>
            <person name="Xie B."/>
            <person name="Cheng X."/>
        </authorList>
    </citation>
    <scope>NUCLEOTIDE SEQUENCE</scope>
    <source>
        <strain evidence="1">HR02</strain>
    </source>
</reference>
<evidence type="ECO:0000313" key="2">
    <source>
        <dbReference type="Proteomes" id="UP000824596"/>
    </source>
</evidence>
<dbReference type="Proteomes" id="UP000824596">
    <property type="component" value="Unassembled WGS sequence"/>
</dbReference>
<protein>
    <submittedName>
        <fullName evidence="1">Uncharacterized protein</fullName>
    </submittedName>
</protein>
<sequence>MATTLAILPGSPRPARLQLRGHVLKGKKRCGKKCISKNELCCGNGKKKCGKKCISKNELCCGNGKKKCGKKCISKHEVCCDHGKKLCNNECISHGELCCEHGGKKCGKECIPHDEVCCGSSGFHCSVENPFCTDSPRGCSKCSKGTSCCADGSTCEGDTPQCTVDSEGQTMCCANGQVGCRGKCIPKGSTCCANGSVCGGYTPQCTIDVSVFVDTSGGAVSQTVCCAFGQKALGGKCYAGNAKLMPCYQNPVCDWGAGYYCAWNQGNADSKCCKLNEYYKGTQCVPKPY</sequence>
<dbReference type="OrthoDB" id="4892292at2759"/>
<name>A0A9P8N7J6_9HYPO</name>
<dbReference type="RefSeq" id="XP_044723585.1">
    <property type="nucleotide sequence ID" value="XM_044862559.1"/>
</dbReference>
<organism evidence="1 2">
    <name type="scientific">Hirsutella rhossiliensis</name>
    <dbReference type="NCBI Taxonomy" id="111463"/>
    <lineage>
        <taxon>Eukaryota</taxon>
        <taxon>Fungi</taxon>
        <taxon>Dikarya</taxon>
        <taxon>Ascomycota</taxon>
        <taxon>Pezizomycotina</taxon>
        <taxon>Sordariomycetes</taxon>
        <taxon>Hypocreomycetidae</taxon>
        <taxon>Hypocreales</taxon>
        <taxon>Ophiocordycipitaceae</taxon>
        <taxon>Hirsutella</taxon>
    </lineage>
</organism>
<comment type="caution">
    <text evidence="1">The sequence shown here is derived from an EMBL/GenBank/DDBJ whole genome shotgun (WGS) entry which is preliminary data.</text>
</comment>
<dbReference type="EMBL" id="JAIZPD010000003">
    <property type="protein sequence ID" value="KAH0966072.1"/>
    <property type="molecule type" value="Genomic_DNA"/>
</dbReference>
<dbReference type="AlphaFoldDB" id="A0A9P8N7J6"/>
<proteinExistence type="predicted"/>